<organism evidence="4 5">
    <name type="scientific">Luteibacter anthropi</name>
    <dbReference type="NCBI Taxonomy" id="564369"/>
    <lineage>
        <taxon>Bacteria</taxon>
        <taxon>Pseudomonadati</taxon>
        <taxon>Pseudomonadota</taxon>
        <taxon>Gammaproteobacteria</taxon>
        <taxon>Lysobacterales</taxon>
        <taxon>Rhodanobacteraceae</taxon>
        <taxon>Luteibacter</taxon>
    </lineage>
</organism>
<feature type="DNA-binding region" description="H-T-H motif" evidence="2">
    <location>
        <begin position="44"/>
        <end position="63"/>
    </location>
</feature>
<gene>
    <name evidence="4" type="ORF">HBF25_01890</name>
</gene>
<name>A0A7X5ZH16_9GAMM</name>
<dbReference type="GO" id="GO:0000976">
    <property type="term" value="F:transcription cis-regulatory region binding"/>
    <property type="evidence" value="ECO:0007669"/>
    <property type="project" value="TreeGrafter"/>
</dbReference>
<dbReference type="Pfam" id="PF17923">
    <property type="entry name" value="TetR_C_18"/>
    <property type="match status" value="1"/>
</dbReference>
<dbReference type="PRINTS" id="PR00455">
    <property type="entry name" value="HTHTETR"/>
</dbReference>
<sequence length="212" mass="23320">MPERRNPTISLRKSPKQTRSEGLIAIVLEAAAQVLAKEGAQRFTTARVAEKAGVSVGSIYQYFPNKAAILFRLQSDEWQQTSAMMRDILEDKATSPLQRLRRLTHAFIQSECDEVGVRSALNDAAPLYRVAPEAHDLRTEGTRRYETFIREVLPAAPETTIATVTDIVSTTLGALGKEFSEQRHDAGEISAYSDAVADMLCAYLVSCGARSS</sequence>
<reference evidence="4 5" key="1">
    <citation type="submission" date="2020-03" db="EMBL/GenBank/DDBJ databases">
        <authorList>
            <person name="Lai Q."/>
        </authorList>
    </citation>
    <scope>NUCLEOTIDE SEQUENCE [LARGE SCALE GENOMIC DNA]</scope>
    <source>
        <strain evidence="4 5">CCUG 25036</strain>
    </source>
</reference>
<dbReference type="EMBL" id="JAARLZ010000001">
    <property type="protein sequence ID" value="NII05135.1"/>
    <property type="molecule type" value="Genomic_DNA"/>
</dbReference>
<feature type="domain" description="HTH tetR-type" evidence="3">
    <location>
        <begin position="21"/>
        <end position="81"/>
    </location>
</feature>
<dbReference type="Pfam" id="PF00440">
    <property type="entry name" value="TetR_N"/>
    <property type="match status" value="1"/>
</dbReference>
<dbReference type="PANTHER" id="PTHR30055">
    <property type="entry name" value="HTH-TYPE TRANSCRIPTIONAL REGULATOR RUTR"/>
    <property type="match status" value="1"/>
</dbReference>
<accession>A0A7X5ZH16</accession>
<dbReference type="InterPro" id="IPR009057">
    <property type="entry name" value="Homeodomain-like_sf"/>
</dbReference>
<dbReference type="SUPFAM" id="SSF46689">
    <property type="entry name" value="Homeodomain-like"/>
    <property type="match status" value="1"/>
</dbReference>
<keyword evidence="5" id="KW-1185">Reference proteome</keyword>
<dbReference type="GO" id="GO:0003700">
    <property type="term" value="F:DNA-binding transcription factor activity"/>
    <property type="evidence" value="ECO:0007669"/>
    <property type="project" value="TreeGrafter"/>
</dbReference>
<dbReference type="InterPro" id="IPR050109">
    <property type="entry name" value="HTH-type_TetR-like_transc_reg"/>
</dbReference>
<dbReference type="Gene3D" id="1.10.357.10">
    <property type="entry name" value="Tetracycline Repressor, domain 2"/>
    <property type="match status" value="1"/>
</dbReference>
<evidence type="ECO:0000256" key="2">
    <source>
        <dbReference type="PROSITE-ProRule" id="PRU00335"/>
    </source>
</evidence>
<dbReference type="InterPro" id="IPR040804">
    <property type="entry name" value="TetR_C_18"/>
</dbReference>
<dbReference type="Proteomes" id="UP000490980">
    <property type="component" value="Unassembled WGS sequence"/>
</dbReference>
<proteinExistence type="predicted"/>
<dbReference type="InterPro" id="IPR001647">
    <property type="entry name" value="HTH_TetR"/>
</dbReference>
<evidence type="ECO:0000313" key="5">
    <source>
        <dbReference type="Proteomes" id="UP000490980"/>
    </source>
</evidence>
<comment type="caution">
    <text evidence="4">The sequence shown here is derived from an EMBL/GenBank/DDBJ whole genome shotgun (WGS) entry which is preliminary data.</text>
</comment>
<keyword evidence="1 2" id="KW-0238">DNA-binding</keyword>
<evidence type="ECO:0000313" key="4">
    <source>
        <dbReference type="EMBL" id="NII05135.1"/>
    </source>
</evidence>
<dbReference type="AlphaFoldDB" id="A0A7X5ZH16"/>
<evidence type="ECO:0000259" key="3">
    <source>
        <dbReference type="PROSITE" id="PS50977"/>
    </source>
</evidence>
<dbReference type="PANTHER" id="PTHR30055:SF201">
    <property type="entry name" value="TRANSCRIPTIONAL REGULATORY PROTEIN"/>
    <property type="match status" value="1"/>
</dbReference>
<dbReference type="PROSITE" id="PS50977">
    <property type="entry name" value="HTH_TETR_2"/>
    <property type="match status" value="1"/>
</dbReference>
<evidence type="ECO:0000256" key="1">
    <source>
        <dbReference type="ARBA" id="ARBA00023125"/>
    </source>
</evidence>
<dbReference type="RefSeq" id="WP_166946014.1">
    <property type="nucleotide sequence ID" value="NZ_CP077072.1"/>
</dbReference>
<protein>
    <submittedName>
        <fullName evidence="4">TetR/AcrR family transcriptional regulator</fullName>
    </submittedName>
</protein>